<reference evidence="2" key="1">
    <citation type="submission" date="2021-09" db="EMBL/GenBank/DDBJ databases">
        <authorList>
            <person name="Liu Y."/>
        </authorList>
    </citation>
    <scope>NUCLEOTIDE SEQUENCE</scope>
</reference>
<name>A0AAE8XC64_9CAUD</name>
<dbReference type="Proteomes" id="UP000827914">
    <property type="component" value="Segment"/>
</dbReference>
<protein>
    <submittedName>
        <fullName evidence="2">Uncharacterized protein</fullName>
    </submittedName>
</protein>
<proteinExistence type="predicted"/>
<evidence type="ECO:0000256" key="1">
    <source>
        <dbReference type="SAM" id="Phobius"/>
    </source>
</evidence>
<evidence type="ECO:0000313" key="3">
    <source>
        <dbReference type="Proteomes" id="UP000827914"/>
    </source>
</evidence>
<feature type="transmembrane region" description="Helical" evidence="1">
    <location>
        <begin position="9"/>
        <end position="27"/>
    </location>
</feature>
<keyword evidence="1" id="KW-0812">Transmembrane</keyword>
<keyword evidence="3" id="KW-1185">Reference proteome</keyword>
<keyword evidence="1" id="KW-0472">Membrane</keyword>
<evidence type="ECO:0000313" key="2">
    <source>
        <dbReference type="EMBL" id="UAV84504.1"/>
    </source>
</evidence>
<dbReference type="EMBL" id="OK040171">
    <property type="protein sequence ID" value="UAV84504.1"/>
    <property type="molecule type" value="Genomic_DNA"/>
</dbReference>
<feature type="transmembrane region" description="Helical" evidence="1">
    <location>
        <begin position="33"/>
        <end position="55"/>
    </location>
</feature>
<keyword evidence="1" id="KW-1133">Transmembrane helix</keyword>
<gene>
    <name evidence="2" type="ORF">PHB09_008</name>
</gene>
<accession>A0AAE8XC64</accession>
<sequence>MVDKIALKVVLYVVCVFAIMMFVPPMLSAASWIMNISGVAILAAFVYALIVRPIAIKTLKKEKK</sequence>
<organism evidence="2 3">
    <name type="scientific">Pseudomonas phage PHB09</name>
    <dbReference type="NCBI Taxonomy" id="2867265"/>
    <lineage>
        <taxon>Viruses</taxon>
        <taxon>Duplodnaviria</taxon>
        <taxon>Heunggongvirae</taxon>
        <taxon>Uroviricota</taxon>
        <taxon>Caudoviricetes</taxon>
        <taxon>Vandenendeviridae</taxon>
        <taxon>Gorskivirinae</taxon>
        <taxon>Dilongvirus</taxon>
        <taxon>Dilongvirus PHB09</taxon>
    </lineage>
</organism>